<sequence length="130" mass="14529">MDKIGIDILIVGICASGKSSVVKRLNELGFKARACAQEHSCVKSFWAKLDPDVLVALDCSYDTIKERRNVQWGEKRIKVQKERLKDALENCDLYLKTDHLTLEETVDKIIEYLTSEGLIEGGESSIKGVG</sequence>
<dbReference type="STRING" id="142842.SAMN02745118_01652"/>
<name>A0A1T4MZJ4_9FIRM</name>
<proteinExistence type="predicted"/>
<gene>
    <name evidence="1" type="ORF">SAMN02745118_01652</name>
</gene>
<dbReference type="SUPFAM" id="SSF52540">
    <property type="entry name" value="P-loop containing nucleoside triphosphate hydrolases"/>
    <property type="match status" value="1"/>
</dbReference>
<accession>A0A1T4MZJ4</accession>
<dbReference type="RefSeq" id="WP_143555680.1">
    <property type="nucleotide sequence ID" value="NZ_FUWM01000012.1"/>
</dbReference>
<organism evidence="1 2">
    <name type="scientific">Selenihalanaerobacter shriftii</name>
    <dbReference type="NCBI Taxonomy" id="142842"/>
    <lineage>
        <taxon>Bacteria</taxon>
        <taxon>Bacillati</taxon>
        <taxon>Bacillota</taxon>
        <taxon>Clostridia</taxon>
        <taxon>Halanaerobiales</taxon>
        <taxon>Halobacteroidaceae</taxon>
        <taxon>Selenihalanaerobacter</taxon>
    </lineage>
</organism>
<evidence type="ECO:0000313" key="2">
    <source>
        <dbReference type="Proteomes" id="UP000190625"/>
    </source>
</evidence>
<reference evidence="2" key="1">
    <citation type="submission" date="2017-02" db="EMBL/GenBank/DDBJ databases">
        <authorList>
            <person name="Varghese N."/>
            <person name="Submissions S."/>
        </authorList>
    </citation>
    <scope>NUCLEOTIDE SEQUENCE [LARGE SCALE GENOMIC DNA]</scope>
    <source>
        <strain evidence="2">ATCC BAA-73</strain>
    </source>
</reference>
<dbReference type="AlphaFoldDB" id="A0A1T4MZJ4"/>
<dbReference type="EMBL" id="FUWM01000012">
    <property type="protein sequence ID" value="SJZ72276.1"/>
    <property type="molecule type" value="Genomic_DNA"/>
</dbReference>
<dbReference type="OrthoDB" id="161534at2"/>
<evidence type="ECO:0008006" key="3">
    <source>
        <dbReference type="Google" id="ProtNLM"/>
    </source>
</evidence>
<dbReference type="Gene3D" id="3.40.50.300">
    <property type="entry name" value="P-loop containing nucleotide triphosphate hydrolases"/>
    <property type="match status" value="1"/>
</dbReference>
<protein>
    <recommendedName>
        <fullName evidence="3">AAA domain-containing protein</fullName>
    </recommendedName>
</protein>
<evidence type="ECO:0000313" key="1">
    <source>
        <dbReference type="EMBL" id="SJZ72276.1"/>
    </source>
</evidence>
<dbReference type="InterPro" id="IPR027417">
    <property type="entry name" value="P-loop_NTPase"/>
</dbReference>
<keyword evidence="2" id="KW-1185">Reference proteome</keyword>
<dbReference type="Proteomes" id="UP000190625">
    <property type="component" value="Unassembled WGS sequence"/>
</dbReference>